<protein>
    <recommendedName>
        <fullName evidence="2">Organic solvent tolerance-like N-terminal domain-containing protein</fullName>
    </recommendedName>
</protein>
<dbReference type="PATRIC" id="fig|1293911.3.peg.215"/>
<dbReference type="GO" id="GO:0030288">
    <property type="term" value="C:outer membrane-bounded periplasmic space"/>
    <property type="evidence" value="ECO:0007669"/>
    <property type="project" value="TreeGrafter"/>
</dbReference>
<reference evidence="3 4" key="1">
    <citation type="submission" date="2013-04" db="EMBL/GenBank/DDBJ databases">
        <title>The Genome Sequence of Bartonella bacilliformis Ver097.</title>
        <authorList>
            <consortium name="The Broad Institute Genomics Platform"/>
            <consortium name="The Broad Institute Genome Sequencing Center for Infectious Disease"/>
            <person name="Feldgarden M."/>
            <person name="Kirby J."/>
            <person name="Birtles R."/>
            <person name="Dasch G."/>
            <person name="Hendrix L."/>
            <person name="Koehler J."/>
            <person name="Walker B."/>
            <person name="Young S.K."/>
            <person name="Zeng Q."/>
            <person name="Gargeya S."/>
            <person name="Fitzgerald M."/>
            <person name="Haas B."/>
            <person name="Abouelleil A."/>
            <person name="Allen A.W."/>
            <person name="Alvarado L."/>
            <person name="Arachchi H.M."/>
            <person name="Berlin A.M."/>
            <person name="Chapman S.B."/>
            <person name="Gainer-Dewar J."/>
            <person name="Goldberg J."/>
            <person name="Griggs A."/>
            <person name="Gujja S."/>
            <person name="Hansen M."/>
            <person name="Howarth C."/>
            <person name="Imamovic A."/>
            <person name="Ireland A."/>
            <person name="Larimer J."/>
            <person name="McCowan C."/>
            <person name="Murphy C."/>
            <person name="Pearson M."/>
            <person name="Poon T.W."/>
            <person name="Priest M."/>
            <person name="Roberts A."/>
            <person name="Saif S."/>
            <person name="Shea T."/>
            <person name="Sisk P."/>
            <person name="Sykes S."/>
            <person name="Wortman J."/>
            <person name="Nusbaum C."/>
            <person name="Birren B."/>
        </authorList>
    </citation>
    <scope>NUCLEOTIDE SEQUENCE [LARGE SCALE GENOMIC DNA]</scope>
    <source>
        <strain evidence="3 4">Ver097</strain>
    </source>
</reference>
<dbReference type="GO" id="GO:0017089">
    <property type="term" value="F:glycolipid transfer activity"/>
    <property type="evidence" value="ECO:0007669"/>
    <property type="project" value="TreeGrafter"/>
</dbReference>
<dbReference type="STRING" id="1293911.H710_00208"/>
<dbReference type="AlphaFoldDB" id="A0A072R681"/>
<dbReference type="Pfam" id="PF03968">
    <property type="entry name" value="LptD_N"/>
    <property type="match status" value="1"/>
</dbReference>
<accession>A0A072R681</accession>
<dbReference type="GO" id="GO:0015920">
    <property type="term" value="P:lipopolysaccharide transport"/>
    <property type="evidence" value="ECO:0007669"/>
    <property type="project" value="TreeGrafter"/>
</dbReference>
<dbReference type="PANTHER" id="PTHR36504">
    <property type="entry name" value="LIPOPOLYSACCHARIDE EXPORT SYSTEM PROTEIN LPTA"/>
    <property type="match status" value="1"/>
</dbReference>
<evidence type="ECO:0000313" key="3">
    <source>
        <dbReference type="EMBL" id="KEG21260.1"/>
    </source>
</evidence>
<dbReference type="RefSeq" id="WP_041848998.1">
    <property type="nucleotide sequence ID" value="NZ_KL503802.1"/>
</dbReference>
<dbReference type="InterPro" id="IPR005653">
    <property type="entry name" value="OstA-like_N"/>
</dbReference>
<dbReference type="Proteomes" id="UP000031740">
    <property type="component" value="Unassembled WGS sequence"/>
</dbReference>
<organism evidence="3 4">
    <name type="scientific">Bartonella bacilliformis Ver097</name>
    <dbReference type="NCBI Taxonomy" id="1293911"/>
    <lineage>
        <taxon>Bacteria</taxon>
        <taxon>Pseudomonadati</taxon>
        <taxon>Pseudomonadota</taxon>
        <taxon>Alphaproteobacteria</taxon>
        <taxon>Hyphomicrobiales</taxon>
        <taxon>Bartonellaceae</taxon>
        <taxon>Bartonella</taxon>
    </lineage>
</organism>
<dbReference type="PANTHER" id="PTHR36504:SF1">
    <property type="entry name" value="LIPOPOLYSACCHARIDE EXPORT SYSTEM PROTEIN LPTA"/>
    <property type="match status" value="1"/>
</dbReference>
<proteinExistence type="predicted"/>
<evidence type="ECO:0000259" key="2">
    <source>
        <dbReference type="Pfam" id="PF03968"/>
    </source>
</evidence>
<dbReference type="InterPro" id="IPR052037">
    <property type="entry name" value="LPS_export_LptA"/>
</dbReference>
<name>A0A072R681_BARBA</name>
<comment type="caution">
    <text evidence="3">The sequence shown here is derived from an EMBL/GenBank/DDBJ whole genome shotgun (WGS) entry which is preliminary data.</text>
</comment>
<gene>
    <name evidence="3" type="ORF">H710_00208</name>
</gene>
<sequence length="201" mass="22186">MKSKTSWKKWVGGFLILSIGLLKWGKLSGHAEMAHMGIDLSNGEKPIELYSDSLEIREKESIVIFNNNVSIIQGERLLQTSKLVVYYDQDHKTFGINEVSKQSRLFVGFGLTGVKKMEMLGNVYIKIATQIITGDQGIFDGKSNVMTLTGNVVLKDGRNVATGCKLTTNMKTGKALLEGCEASEKKSRVSIILQSNQKSSH</sequence>
<evidence type="ECO:0000256" key="1">
    <source>
        <dbReference type="ARBA" id="ARBA00022729"/>
    </source>
</evidence>
<feature type="domain" description="Organic solvent tolerance-like N-terminal" evidence="2">
    <location>
        <begin position="51"/>
        <end position="173"/>
    </location>
</feature>
<dbReference type="GO" id="GO:0009279">
    <property type="term" value="C:cell outer membrane"/>
    <property type="evidence" value="ECO:0007669"/>
    <property type="project" value="TreeGrafter"/>
</dbReference>
<dbReference type="HOGENOM" id="CLU_095993_0_1_5"/>
<keyword evidence="1" id="KW-0732">Signal</keyword>
<evidence type="ECO:0000313" key="4">
    <source>
        <dbReference type="Proteomes" id="UP000031740"/>
    </source>
</evidence>
<dbReference type="Gene3D" id="2.60.450.10">
    <property type="entry name" value="Lipopolysaccharide (LPS) transport protein A like domain"/>
    <property type="match status" value="1"/>
</dbReference>
<dbReference type="EMBL" id="ASIV01000001">
    <property type="protein sequence ID" value="KEG21260.1"/>
    <property type="molecule type" value="Genomic_DNA"/>
</dbReference>